<protein>
    <submittedName>
        <fullName evidence="2">Uncharacterized protein</fullName>
    </submittedName>
</protein>
<keyword evidence="1" id="KW-1133">Transmembrane helix</keyword>
<sequence>MRQRSAEEELEDLGCKLQGGIVHDYGAVVLLWDARWFLWMRKGSPGVGWLGSIGFLVLDCAYTGTIWF</sequence>
<dbReference type="Proteomes" id="UP001610335">
    <property type="component" value="Unassembled WGS sequence"/>
</dbReference>
<reference evidence="2 3" key="1">
    <citation type="submission" date="2024-07" db="EMBL/GenBank/DDBJ databases">
        <title>Section-level genome sequencing and comparative genomics of Aspergillus sections Usti and Cavernicolus.</title>
        <authorList>
            <consortium name="Lawrence Berkeley National Laboratory"/>
            <person name="Nybo J.L."/>
            <person name="Vesth T.C."/>
            <person name="Theobald S."/>
            <person name="Frisvad J.C."/>
            <person name="Larsen T.O."/>
            <person name="Kjaerboelling I."/>
            <person name="Rothschild-Mancinelli K."/>
            <person name="Lyhne E.K."/>
            <person name="Kogle M.E."/>
            <person name="Barry K."/>
            <person name="Clum A."/>
            <person name="Na H."/>
            <person name="Ledsgaard L."/>
            <person name="Lin J."/>
            <person name="Lipzen A."/>
            <person name="Kuo A."/>
            <person name="Riley R."/>
            <person name="Mondo S."/>
            <person name="LaButti K."/>
            <person name="Haridas S."/>
            <person name="Pangalinan J."/>
            <person name="Salamov A.A."/>
            <person name="Simmons B.A."/>
            <person name="Magnuson J.K."/>
            <person name="Chen J."/>
            <person name="Drula E."/>
            <person name="Henrissat B."/>
            <person name="Wiebenga A."/>
            <person name="Lubbers R.J."/>
            <person name="Gomes A.C."/>
            <person name="Makela M.R."/>
            <person name="Stajich J."/>
            <person name="Grigoriev I.V."/>
            <person name="Mortensen U.H."/>
            <person name="De vries R.P."/>
            <person name="Baker S.E."/>
            <person name="Andersen M.R."/>
        </authorList>
    </citation>
    <scope>NUCLEOTIDE SEQUENCE [LARGE SCALE GENOMIC DNA]</scope>
    <source>
        <strain evidence="2 3">CBS 600.67</strain>
    </source>
</reference>
<keyword evidence="1" id="KW-0472">Membrane</keyword>
<evidence type="ECO:0000313" key="3">
    <source>
        <dbReference type="Proteomes" id="UP001610335"/>
    </source>
</evidence>
<accession>A0ABR4HGF7</accession>
<comment type="caution">
    <text evidence="2">The sequence shown here is derived from an EMBL/GenBank/DDBJ whole genome shotgun (WGS) entry which is preliminary data.</text>
</comment>
<organism evidence="2 3">
    <name type="scientific">Aspergillus cavernicola</name>
    <dbReference type="NCBI Taxonomy" id="176166"/>
    <lineage>
        <taxon>Eukaryota</taxon>
        <taxon>Fungi</taxon>
        <taxon>Dikarya</taxon>
        <taxon>Ascomycota</taxon>
        <taxon>Pezizomycotina</taxon>
        <taxon>Eurotiomycetes</taxon>
        <taxon>Eurotiomycetidae</taxon>
        <taxon>Eurotiales</taxon>
        <taxon>Aspergillaceae</taxon>
        <taxon>Aspergillus</taxon>
        <taxon>Aspergillus subgen. Nidulantes</taxon>
    </lineage>
</organism>
<evidence type="ECO:0000313" key="2">
    <source>
        <dbReference type="EMBL" id="KAL2814561.1"/>
    </source>
</evidence>
<feature type="transmembrane region" description="Helical" evidence="1">
    <location>
        <begin position="47"/>
        <end position="67"/>
    </location>
</feature>
<keyword evidence="3" id="KW-1185">Reference proteome</keyword>
<gene>
    <name evidence="2" type="ORF">BDW59DRAFT_154288</name>
</gene>
<keyword evidence="1" id="KW-0812">Transmembrane</keyword>
<evidence type="ECO:0000256" key="1">
    <source>
        <dbReference type="SAM" id="Phobius"/>
    </source>
</evidence>
<proteinExistence type="predicted"/>
<name>A0ABR4HGF7_9EURO</name>
<dbReference type="EMBL" id="JBFXLS010000123">
    <property type="protein sequence ID" value="KAL2814561.1"/>
    <property type="molecule type" value="Genomic_DNA"/>
</dbReference>